<dbReference type="NCBIfam" id="TIGR01393">
    <property type="entry name" value="lepA"/>
    <property type="match status" value="1"/>
</dbReference>
<dbReference type="GO" id="GO:0045727">
    <property type="term" value="P:positive regulation of translation"/>
    <property type="evidence" value="ECO:0007669"/>
    <property type="project" value="UniProtKB-UniRule"/>
</dbReference>
<dbReference type="AlphaFoldDB" id="E8N5A3"/>
<dbReference type="STRING" id="926569.ANT_15910"/>
<dbReference type="FunFam" id="2.40.30.10:FF:000015">
    <property type="entry name" value="Translation factor GUF1, mitochondrial"/>
    <property type="match status" value="1"/>
</dbReference>
<dbReference type="PANTHER" id="PTHR43512">
    <property type="entry name" value="TRANSLATION FACTOR GUF1-RELATED"/>
    <property type="match status" value="1"/>
</dbReference>
<dbReference type="EMBL" id="AP012029">
    <property type="protein sequence ID" value="BAJ63617.1"/>
    <property type="molecule type" value="Genomic_DNA"/>
</dbReference>
<evidence type="ECO:0000313" key="15">
    <source>
        <dbReference type="Proteomes" id="UP000008922"/>
    </source>
</evidence>
<keyword evidence="2 12" id="KW-1003">Cell membrane</keyword>
<dbReference type="FunFam" id="3.30.70.870:FF:000004">
    <property type="entry name" value="Translation factor GUF1, mitochondrial"/>
    <property type="match status" value="1"/>
</dbReference>
<dbReference type="HAMAP" id="MF_00071">
    <property type="entry name" value="LepA"/>
    <property type="match status" value="1"/>
</dbReference>
<feature type="domain" description="Tr-type G" evidence="13">
    <location>
        <begin position="8"/>
        <end position="190"/>
    </location>
</feature>
<dbReference type="SUPFAM" id="SSF52540">
    <property type="entry name" value="P-loop containing nucleoside triphosphate hydrolases"/>
    <property type="match status" value="1"/>
</dbReference>
<evidence type="ECO:0000256" key="12">
    <source>
        <dbReference type="HAMAP-Rule" id="MF_00071"/>
    </source>
</evidence>
<dbReference type="Gene3D" id="3.30.70.2570">
    <property type="entry name" value="Elongation factor 4, C-terminal domain"/>
    <property type="match status" value="1"/>
</dbReference>
<protein>
    <recommendedName>
        <fullName evidence="11 12">Elongation factor 4</fullName>
        <shortName evidence="12">EF-4</shortName>
        <ecNumber evidence="11 12">3.6.5.n1</ecNumber>
    </recommendedName>
    <alternativeName>
        <fullName evidence="12">Ribosomal back-translocase LepA</fullName>
    </alternativeName>
</protein>
<evidence type="ECO:0000256" key="7">
    <source>
        <dbReference type="ARBA" id="ARBA00023136"/>
    </source>
</evidence>
<dbReference type="InterPro" id="IPR027417">
    <property type="entry name" value="P-loop_NTPase"/>
</dbReference>
<dbReference type="CDD" id="cd01890">
    <property type="entry name" value="LepA"/>
    <property type="match status" value="1"/>
</dbReference>
<evidence type="ECO:0000256" key="3">
    <source>
        <dbReference type="ARBA" id="ARBA00022741"/>
    </source>
</evidence>
<dbReference type="GO" id="GO:0005525">
    <property type="term" value="F:GTP binding"/>
    <property type="evidence" value="ECO:0007669"/>
    <property type="project" value="UniProtKB-UniRule"/>
</dbReference>
<feature type="binding site" evidence="12">
    <location>
        <begin position="137"/>
        <end position="140"/>
    </location>
    <ligand>
        <name>GTP</name>
        <dbReference type="ChEBI" id="CHEBI:37565"/>
    </ligand>
</feature>
<feature type="binding site" evidence="12">
    <location>
        <begin position="20"/>
        <end position="25"/>
    </location>
    <ligand>
        <name>GTP</name>
        <dbReference type="ChEBI" id="CHEBI:37565"/>
    </ligand>
</feature>
<evidence type="ECO:0000256" key="5">
    <source>
        <dbReference type="ARBA" id="ARBA00022917"/>
    </source>
</evidence>
<dbReference type="FunFam" id="3.30.70.2570:FF:000001">
    <property type="entry name" value="Translation factor GUF1, mitochondrial"/>
    <property type="match status" value="1"/>
</dbReference>
<dbReference type="InterPro" id="IPR035647">
    <property type="entry name" value="EFG_III/V"/>
</dbReference>
<dbReference type="eggNOG" id="COG0481">
    <property type="taxonomic scope" value="Bacteria"/>
</dbReference>
<evidence type="ECO:0000256" key="8">
    <source>
        <dbReference type="ARBA" id="ARBA00050293"/>
    </source>
</evidence>
<dbReference type="CDD" id="cd03699">
    <property type="entry name" value="EF4_II"/>
    <property type="match status" value="1"/>
</dbReference>
<dbReference type="PROSITE" id="PS00301">
    <property type="entry name" value="G_TR_1"/>
    <property type="match status" value="1"/>
</dbReference>
<dbReference type="InterPro" id="IPR031157">
    <property type="entry name" value="G_TR_CS"/>
</dbReference>
<dbReference type="Pfam" id="PF14492">
    <property type="entry name" value="EFG_III"/>
    <property type="match status" value="1"/>
</dbReference>
<dbReference type="GO" id="GO:0005886">
    <property type="term" value="C:plasma membrane"/>
    <property type="evidence" value="ECO:0007669"/>
    <property type="project" value="UniProtKB-SubCell"/>
</dbReference>
<dbReference type="SUPFAM" id="SSF50447">
    <property type="entry name" value="Translation proteins"/>
    <property type="match status" value="1"/>
</dbReference>
<dbReference type="Pfam" id="PF06421">
    <property type="entry name" value="LepA_C"/>
    <property type="match status" value="1"/>
</dbReference>
<reference evidence="14 15" key="1">
    <citation type="submission" date="2010-12" db="EMBL/GenBank/DDBJ databases">
        <title>Whole genome sequence of Anaerolinea thermophila UNI-1.</title>
        <authorList>
            <person name="Narita-Yamada S."/>
            <person name="Kishi E."/>
            <person name="Watanabe Y."/>
            <person name="Takasaki K."/>
            <person name="Ankai A."/>
            <person name="Oguchi A."/>
            <person name="Fukui S."/>
            <person name="Takahashi M."/>
            <person name="Yashiro I."/>
            <person name="Hosoyama A."/>
            <person name="Sekiguchi Y."/>
            <person name="Hanada S."/>
            <person name="Fujita N."/>
        </authorList>
    </citation>
    <scope>NUCLEOTIDE SEQUENCE [LARGE SCALE GENOMIC DNA]</scope>
    <source>
        <strain evidence="15">DSM 14523 / JCM 11388 / NBRC 100420 / UNI-1</strain>
    </source>
</reference>
<dbReference type="InterPro" id="IPR009000">
    <property type="entry name" value="Transl_B-barrel_sf"/>
</dbReference>
<dbReference type="Pfam" id="PF03144">
    <property type="entry name" value="GTP_EFTU_D2"/>
    <property type="match status" value="1"/>
</dbReference>
<dbReference type="InterPro" id="IPR035654">
    <property type="entry name" value="LepA_IV"/>
</dbReference>
<keyword evidence="6 12" id="KW-0342">GTP-binding</keyword>
<sequence>MKARKMSTNIRNFCIIAHVDHGKSTLADRLLQLTGTISERNMTEQVLDSMDLEREKGVTIKASAVRMMYVAKDGQVYELNLIDTPGHVDFNYEVSRALAACEGALLVVDATQGIEAQTLANLYLALEADLTIIPVINKIDLVSARPDEVAEELENLLGIPSNQILRISAKEGINVEQVLEAIVQLIPPPKGDVQSPLRALIFDSHYDSYKGVVAYIRVVEGSIKPTDTLRLMSTGVDIKPIEIGYFAPELRPTDHLESGDVGYIATGLKTVRECRVGDTITHSLRPADEPLPGYQHAKPMVFAGIYPTEGEDYPDLRDALEKLQLNDASLVFEPETSQALNFGFRCGFLGLFHMEIIQERLEREYDLDIVVTAPSVEYEVVLRSGEVIRIDSPAQLPDEGLIEEIREPWMLLQIFSPTEFYGAIMDLVTKRRGVFKDQEYPAANRVQLNFEIPLSEIIVDFFDELKSRTRGFASMDYHFLDYRPGNLVKLEVLVNGEPVDALATIVHREEAYHKGQALVSKLKELIPRQLFDVAVQASASGRIISRANIKALRKDVLAKCYGGDITRKKKLLEKQKKGKKRMKMVGMVEIPQEAFFAVLRLREE</sequence>
<dbReference type="FunCoup" id="E8N5A3">
    <property type="interactions" value="379"/>
</dbReference>
<dbReference type="InterPro" id="IPR000795">
    <property type="entry name" value="T_Tr_GTP-bd_dom"/>
</dbReference>
<evidence type="ECO:0000256" key="11">
    <source>
        <dbReference type="ARBA" id="ARBA00066744"/>
    </source>
</evidence>
<dbReference type="PANTHER" id="PTHR43512:SF4">
    <property type="entry name" value="TRANSLATION FACTOR GUF1 HOMOLOG, CHLOROPLASTIC"/>
    <property type="match status" value="1"/>
</dbReference>
<dbReference type="InterPro" id="IPR006297">
    <property type="entry name" value="EF-4"/>
</dbReference>
<dbReference type="Pfam" id="PF00009">
    <property type="entry name" value="GTP_EFTU"/>
    <property type="match status" value="1"/>
</dbReference>
<evidence type="ECO:0000256" key="6">
    <source>
        <dbReference type="ARBA" id="ARBA00023134"/>
    </source>
</evidence>
<name>E8N5A3_ANATU</name>
<dbReference type="EC" id="3.6.5.n1" evidence="11 12"/>
<dbReference type="CDD" id="cd16260">
    <property type="entry name" value="EF4_III"/>
    <property type="match status" value="1"/>
</dbReference>
<dbReference type="GO" id="GO:0043022">
    <property type="term" value="F:ribosome binding"/>
    <property type="evidence" value="ECO:0007669"/>
    <property type="project" value="UniProtKB-UniRule"/>
</dbReference>
<dbReference type="PROSITE" id="PS51722">
    <property type="entry name" value="G_TR_2"/>
    <property type="match status" value="1"/>
</dbReference>
<proteinExistence type="inferred from homology"/>
<comment type="catalytic activity">
    <reaction evidence="8 12">
        <text>GTP + H2O = GDP + phosphate + H(+)</text>
        <dbReference type="Rhea" id="RHEA:19669"/>
        <dbReference type="ChEBI" id="CHEBI:15377"/>
        <dbReference type="ChEBI" id="CHEBI:15378"/>
        <dbReference type="ChEBI" id="CHEBI:37565"/>
        <dbReference type="ChEBI" id="CHEBI:43474"/>
        <dbReference type="ChEBI" id="CHEBI:58189"/>
        <dbReference type="EC" id="3.6.5.n1"/>
    </reaction>
</comment>
<evidence type="ECO:0000256" key="9">
    <source>
        <dbReference type="ARBA" id="ARBA00057626"/>
    </source>
</evidence>
<dbReference type="InterPro" id="IPR005225">
    <property type="entry name" value="Small_GTP-bd"/>
</dbReference>
<comment type="similarity">
    <text evidence="1 12">Belongs to the TRAFAC class translation factor GTPase superfamily. Classic translation factor GTPase family. LepA subfamily.</text>
</comment>
<evidence type="ECO:0000256" key="2">
    <source>
        <dbReference type="ARBA" id="ARBA00022475"/>
    </source>
</evidence>
<dbReference type="InParanoid" id="E8N5A3"/>
<dbReference type="InterPro" id="IPR004161">
    <property type="entry name" value="EFTu-like_2"/>
</dbReference>
<evidence type="ECO:0000259" key="13">
    <source>
        <dbReference type="PROSITE" id="PS51722"/>
    </source>
</evidence>
<comment type="function">
    <text evidence="9 12">Required for accurate and efficient protein synthesis under certain stress conditions. May act as a fidelity factor of the translation reaction, by catalyzing a one-codon backward translocation of tRNAs on improperly translocated ribosomes. Back-translocation proceeds from a post-translocation (POST) complex to a pre-translocation (PRE) complex, thus giving elongation factor G a second chance to translocate the tRNAs correctly. Binds to ribosomes in a GTP-dependent manner.</text>
</comment>
<keyword evidence="15" id="KW-1185">Reference proteome</keyword>
<dbReference type="HOGENOM" id="CLU_009995_3_3_0"/>
<dbReference type="Gene3D" id="3.30.70.870">
    <property type="entry name" value="Elongation Factor G (Translational Gtpase), domain 3"/>
    <property type="match status" value="1"/>
</dbReference>
<keyword evidence="4 12" id="KW-0378">Hydrolase</keyword>
<dbReference type="InterPro" id="IPR038363">
    <property type="entry name" value="LepA_C_sf"/>
</dbReference>
<comment type="similarity">
    <text evidence="10">Belongs to the GTP-binding elongation factor family. LepA subfamily.</text>
</comment>
<keyword evidence="5 12" id="KW-0648">Protein biosynthesis</keyword>
<comment type="subcellular location">
    <subcellularLocation>
        <location evidence="12">Cell membrane</location>
        <topology evidence="12">Peripheral membrane protein</topology>
        <orientation evidence="12">Cytoplasmic side</orientation>
    </subcellularLocation>
</comment>
<dbReference type="SMART" id="SM00838">
    <property type="entry name" value="EFG_C"/>
    <property type="match status" value="1"/>
</dbReference>
<dbReference type="GO" id="GO:0003746">
    <property type="term" value="F:translation elongation factor activity"/>
    <property type="evidence" value="ECO:0007669"/>
    <property type="project" value="UniProtKB-UniRule"/>
</dbReference>
<dbReference type="InterPro" id="IPR000640">
    <property type="entry name" value="EFG_V-like"/>
</dbReference>
<accession>E8N5A3</accession>
<dbReference type="Gene3D" id="3.30.70.240">
    <property type="match status" value="1"/>
</dbReference>
<dbReference type="CDD" id="cd03709">
    <property type="entry name" value="lepA_C"/>
    <property type="match status" value="1"/>
</dbReference>
<gene>
    <name evidence="12 14" type="primary">lepA</name>
    <name evidence="14" type="ordered locus">ANT_15910</name>
</gene>
<dbReference type="InterPro" id="IPR041095">
    <property type="entry name" value="EFG_II"/>
</dbReference>
<evidence type="ECO:0000256" key="10">
    <source>
        <dbReference type="ARBA" id="ARBA00061052"/>
    </source>
</evidence>
<organism evidence="14 15">
    <name type="scientific">Anaerolinea thermophila (strain DSM 14523 / JCM 11388 / NBRC 100420 / UNI-1)</name>
    <dbReference type="NCBI Taxonomy" id="926569"/>
    <lineage>
        <taxon>Bacteria</taxon>
        <taxon>Bacillati</taxon>
        <taxon>Chloroflexota</taxon>
        <taxon>Anaerolineae</taxon>
        <taxon>Anaerolineales</taxon>
        <taxon>Anaerolineaceae</taxon>
        <taxon>Anaerolinea</taxon>
    </lineage>
</organism>
<evidence type="ECO:0000313" key="14">
    <source>
        <dbReference type="EMBL" id="BAJ63617.1"/>
    </source>
</evidence>
<dbReference type="FunFam" id="3.40.50.300:FF:000078">
    <property type="entry name" value="Elongation factor 4"/>
    <property type="match status" value="1"/>
</dbReference>
<dbReference type="Pfam" id="PF00679">
    <property type="entry name" value="EFG_C"/>
    <property type="match status" value="1"/>
</dbReference>
<dbReference type="Gene3D" id="2.40.30.10">
    <property type="entry name" value="Translation factors"/>
    <property type="match status" value="1"/>
</dbReference>
<dbReference type="Gene3D" id="3.40.50.300">
    <property type="entry name" value="P-loop containing nucleotide triphosphate hydrolases"/>
    <property type="match status" value="1"/>
</dbReference>
<dbReference type="Proteomes" id="UP000008922">
    <property type="component" value="Chromosome"/>
</dbReference>
<dbReference type="KEGG" id="atm:ANT_15910"/>
<keyword evidence="3 12" id="KW-0547">Nucleotide-binding</keyword>
<dbReference type="NCBIfam" id="TIGR00231">
    <property type="entry name" value="small_GTP"/>
    <property type="match status" value="1"/>
</dbReference>
<dbReference type="InterPro" id="IPR013842">
    <property type="entry name" value="LepA_CTD"/>
</dbReference>
<dbReference type="SUPFAM" id="SSF54980">
    <property type="entry name" value="EF-G C-terminal domain-like"/>
    <property type="match status" value="2"/>
</dbReference>
<dbReference type="GO" id="GO:0003924">
    <property type="term" value="F:GTPase activity"/>
    <property type="evidence" value="ECO:0007669"/>
    <property type="project" value="UniProtKB-UniRule"/>
</dbReference>
<evidence type="ECO:0000256" key="4">
    <source>
        <dbReference type="ARBA" id="ARBA00022801"/>
    </source>
</evidence>
<keyword evidence="7 12" id="KW-0472">Membrane</keyword>
<dbReference type="FunFam" id="3.30.70.240:FF:000007">
    <property type="entry name" value="Translation factor GUF1, mitochondrial"/>
    <property type="match status" value="1"/>
</dbReference>
<evidence type="ECO:0000256" key="1">
    <source>
        <dbReference type="ARBA" id="ARBA00005454"/>
    </source>
</evidence>
<dbReference type="PRINTS" id="PR00315">
    <property type="entry name" value="ELONGATNFCT"/>
</dbReference>